<dbReference type="EMBL" id="RQEP01000019">
    <property type="protein sequence ID" value="TGJ99138.1"/>
    <property type="molecule type" value="Genomic_DNA"/>
</dbReference>
<protein>
    <submittedName>
        <fullName evidence="2">DUF3347 domain-containing protein</fullName>
    </submittedName>
</protein>
<keyword evidence="1" id="KW-0732">Signal</keyword>
<feature type="chain" id="PRO_5020629123" evidence="1">
    <location>
        <begin position="22"/>
        <end position="150"/>
    </location>
</feature>
<dbReference type="OrthoDB" id="5294039at2"/>
<sequence>MKSFALTSIFFSVLISSSVFAHEGKESFVLKEVARIHTEIFEERSGTIDTKKLEQLLQENADSKKAQEHFKKAFAFVIELGKAKDLSQKRDLFYKISTELETILGHHDKSGVSSFYCPMLRKKWLASGKTIRNPYDSGMKNCGEISHAAD</sequence>
<reference evidence="2" key="1">
    <citation type="journal article" date="2019" name="PLoS Negl. Trop. Dis.">
        <title>Revisiting the worldwide diversity of Leptospira species in the environment.</title>
        <authorList>
            <person name="Vincent A.T."/>
            <person name="Schiettekatte O."/>
            <person name="Bourhy P."/>
            <person name="Veyrier F.J."/>
            <person name="Picardeau M."/>
        </authorList>
    </citation>
    <scope>NUCLEOTIDE SEQUENCE [LARGE SCALE GENOMIC DNA]</scope>
    <source>
        <strain evidence="2">SSS9</strain>
    </source>
</reference>
<accession>A0A4V3JAU7</accession>
<evidence type="ECO:0000313" key="2">
    <source>
        <dbReference type="EMBL" id="TGJ99138.1"/>
    </source>
</evidence>
<gene>
    <name evidence="2" type="ORF">EHO59_14765</name>
</gene>
<name>A0A4V3JAU7_9LEPT</name>
<evidence type="ECO:0000313" key="3">
    <source>
        <dbReference type="Proteomes" id="UP000297453"/>
    </source>
</evidence>
<organism evidence="2 3">
    <name type="scientific">Leptospira semungkisensis</name>
    <dbReference type="NCBI Taxonomy" id="2484985"/>
    <lineage>
        <taxon>Bacteria</taxon>
        <taxon>Pseudomonadati</taxon>
        <taxon>Spirochaetota</taxon>
        <taxon>Spirochaetia</taxon>
        <taxon>Leptospirales</taxon>
        <taxon>Leptospiraceae</taxon>
        <taxon>Leptospira</taxon>
    </lineage>
</organism>
<dbReference type="Proteomes" id="UP000297453">
    <property type="component" value="Unassembled WGS sequence"/>
</dbReference>
<dbReference type="AlphaFoldDB" id="A0A4V3JAU7"/>
<keyword evidence="3" id="KW-1185">Reference proteome</keyword>
<comment type="caution">
    <text evidence="2">The sequence shown here is derived from an EMBL/GenBank/DDBJ whole genome shotgun (WGS) entry which is preliminary data.</text>
</comment>
<evidence type="ECO:0000256" key="1">
    <source>
        <dbReference type="SAM" id="SignalP"/>
    </source>
</evidence>
<feature type="signal peptide" evidence="1">
    <location>
        <begin position="1"/>
        <end position="21"/>
    </location>
</feature>
<dbReference type="RefSeq" id="WP_135589231.1">
    <property type="nucleotide sequence ID" value="NZ_RQEP01000019.1"/>
</dbReference>
<dbReference type="NCBIfam" id="NF047615">
    <property type="entry name" value="LIC13259_LIC11441_fam"/>
    <property type="match status" value="1"/>
</dbReference>
<proteinExistence type="predicted"/>